<keyword evidence="1 3" id="KW-0853">WD repeat</keyword>
<dbReference type="OrthoDB" id="538223at2759"/>
<feature type="repeat" description="WD" evidence="3">
    <location>
        <begin position="889"/>
        <end position="930"/>
    </location>
</feature>
<dbReference type="PANTHER" id="PTHR22847">
    <property type="entry name" value="WD40 REPEAT PROTEIN"/>
    <property type="match status" value="1"/>
</dbReference>
<evidence type="ECO:0000256" key="2">
    <source>
        <dbReference type="ARBA" id="ARBA00022737"/>
    </source>
</evidence>
<feature type="repeat" description="WD" evidence="3">
    <location>
        <begin position="803"/>
        <end position="844"/>
    </location>
</feature>
<protein>
    <recommendedName>
        <fullName evidence="5">Nephrocystin 3-like N-terminal domain-containing protein</fullName>
    </recommendedName>
</protein>
<evidence type="ECO:0000256" key="3">
    <source>
        <dbReference type="PROSITE-ProRule" id="PRU00221"/>
    </source>
</evidence>
<dbReference type="Pfam" id="PF24883">
    <property type="entry name" value="NPHP3_N"/>
    <property type="match status" value="1"/>
</dbReference>
<feature type="repeat" description="WD" evidence="3">
    <location>
        <begin position="631"/>
        <end position="672"/>
    </location>
</feature>
<reference evidence="6 7" key="1">
    <citation type="journal article" date="2019" name="Nat. Ecol. Evol.">
        <title>Megaphylogeny resolves global patterns of mushroom evolution.</title>
        <authorList>
            <person name="Varga T."/>
            <person name="Krizsan K."/>
            <person name="Foldi C."/>
            <person name="Dima B."/>
            <person name="Sanchez-Garcia M."/>
            <person name="Sanchez-Ramirez S."/>
            <person name="Szollosi G.J."/>
            <person name="Szarkandi J.G."/>
            <person name="Papp V."/>
            <person name="Albert L."/>
            <person name="Andreopoulos W."/>
            <person name="Angelini C."/>
            <person name="Antonin V."/>
            <person name="Barry K.W."/>
            <person name="Bougher N.L."/>
            <person name="Buchanan P."/>
            <person name="Buyck B."/>
            <person name="Bense V."/>
            <person name="Catcheside P."/>
            <person name="Chovatia M."/>
            <person name="Cooper J."/>
            <person name="Damon W."/>
            <person name="Desjardin D."/>
            <person name="Finy P."/>
            <person name="Geml J."/>
            <person name="Haridas S."/>
            <person name="Hughes K."/>
            <person name="Justo A."/>
            <person name="Karasinski D."/>
            <person name="Kautmanova I."/>
            <person name="Kiss B."/>
            <person name="Kocsube S."/>
            <person name="Kotiranta H."/>
            <person name="LaButti K.M."/>
            <person name="Lechner B.E."/>
            <person name="Liimatainen K."/>
            <person name="Lipzen A."/>
            <person name="Lukacs Z."/>
            <person name="Mihaltcheva S."/>
            <person name="Morgado L.N."/>
            <person name="Niskanen T."/>
            <person name="Noordeloos M.E."/>
            <person name="Ohm R.A."/>
            <person name="Ortiz-Santana B."/>
            <person name="Ovrebo C."/>
            <person name="Racz N."/>
            <person name="Riley R."/>
            <person name="Savchenko A."/>
            <person name="Shiryaev A."/>
            <person name="Soop K."/>
            <person name="Spirin V."/>
            <person name="Szebenyi C."/>
            <person name="Tomsovsky M."/>
            <person name="Tulloss R.E."/>
            <person name="Uehling J."/>
            <person name="Grigoriev I.V."/>
            <person name="Vagvolgyi C."/>
            <person name="Papp T."/>
            <person name="Martin F.M."/>
            <person name="Miettinen O."/>
            <person name="Hibbett D.S."/>
            <person name="Nagy L.G."/>
        </authorList>
    </citation>
    <scope>NUCLEOTIDE SEQUENCE [LARGE SCALE GENOMIC DNA]</scope>
    <source>
        <strain evidence="6 7">CBS 962.96</strain>
    </source>
</reference>
<dbReference type="Pfam" id="PF00400">
    <property type="entry name" value="WD40"/>
    <property type="match status" value="9"/>
</dbReference>
<dbReference type="GO" id="GO:0005634">
    <property type="term" value="C:nucleus"/>
    <property type="evidence" value="ECO:0007669"/>
    <property type="project" value="TreeGrafter"/>
</dbReference>
<gene>
    <name evidence="6" type="ORF">K435DRAFT_698261</name>
</gene>
<dbReference type="SUPFAM" id="SSF52540">
    <property type="entry name" value="P-loop containing nucleoside triphosphate hydrolases"/>
    <property type="match status" value="1"/>
</dbReference>
<dbReference type="InterPro" id="IPR027417">
    <property type="entry name" value="P-loop_NTPase"/>
</dbReference>
<evidence type="ECO:0000313" key="7">
    <source>
        <dbReference type="Proteomes" id="UP000297245"/>
    </source>
</evidence>
<dbReference type="Gene3D" id="2.130.10.10">
    <property type="entry name" value="YVTN repeat-like/Quinoprotein amine dehydrogenase"/>
    <property type="match status" value="4"/>
</dbReference>
<proteinExistence type="predicted"/>
<dbReference type="SUPFAM" id="SSF50978">
    <property type="entry name" value="WD40 repeat-like"/>
    <property type="match status" value="1"/>
</dbReference>
<evidence type="ECO:0000256" key="1">
    <source>
        <dbReference type="ARBA" id="ARBA00022574"/>
    </source>
</evidence>
<feature type="non-terminal residue" evidence="6">
    <location>
        <position position="971"/>
    </location>
</feature>
<dbReference type="InterPro" id="IPR020472">
    <property type="entry name" value="WD40_PAC1"/>
</dbReference>
<dbReference type="PRINTS" id="PR00320">
    <property type="entry name" value="GPROTEINBRPT"/>
</dbReference>
<sequence>MSKLNHSEQAPHDVGQKKTPCTDNTRVTILSDIMEWAQNDSSDAPLGYWMCGMAGTGKSTIAKSLCLMLEEKELLAASFFCSRQIAECREYHHIIPTIAYQLAHYSCTFGETLERILEQKPGLASKEPATQMKELLIKPWDAVIKTKKFEDYSPVIVIDALDECEDISEVLKAMVPAIQNKQMIGLKFFFTSRPGKSVSSCLKVERKTFNSEGIHVQNFYLHDVEEALVQDDIKKYLKDQLQKFQNLQITDGQIQGLVNSSGKLFIYAATTVKYITGNPGWEQKRLHKVLNLSQAPDELQTKAIDSLYSEVLAEATSTSRQTSEEKKISLQVIHTVVCTATPVTCKTISHLLGYNIQDVQATVDNLKSVLYIDEKDGKVYTFHASFSDYIFLAERSGENHCDQSIHQVLLKDACFKIMNEQLHFNICNLPSSFLLDKEVPDIDKRIGENITSELEYCCFSWGHHLGKCIVDEGMRKILRTFIHKKMIFWIEVMFLLDKLSMCLDILGTALKVKLDEENKDMLTQLNKMVTICALGNIKGRTPHLYLSVLPFVMKEIPIFNNFSNLMEVKKTGRTLKQLGSWNTPSTVLCLDCHEVTSVAFSPDGERIVSGSHDNTVRVWNARTGAPEGDPFQGHSHWVTSVAFSPDGERIVSGSDDNTVRVWNTKSGTPEGDPFQGHSGWVSSVAFSPDGERIVSGAYDNTVRVWNARTGAPEGDLFQGHSNFVNSVEFSPDGERIVSGSNDNTVRVWNAKTGAPQGDPFQGHSDWVTSVTFSPDGERIVSGSVDNTVRVWNARTGVPQGDPFQGHSGWVTSVAFSPDGEKIVSGSGDNTVRVWSARTGAAEGDPFQGHSDWVTSVAISPDGERIVSGSFDITVRVWNARTGAPEGDPFQEHSNWVTSVAFSPDGERIVSGSRDMTVRVWNASTGVQDRDPFQGHSGWVTSVAFSPDGERIVSGSFDNTVRVWNARTGSPE</sequence>
<feature type="repeat" description="WD" evidence="3">
    <location>
        <begin position="674"/>
        <end position="715"/>
    </location>
</feature>
<feature type="compositionally biased region" description="Basic and acidic residues" evidence="4">
    <location>
        <begin position="1"/>
        <end position="16"/>
    </location>
</feature>
<dbReference type="PROSITE" id="PS50082">
    <property type="entry name" value="WD_REPEATS_2"/>
    <property type="match status" value="9"/>
</dbReference>
<organism evidence="6 7">
    <name type="scientific">Dendrothele bispora (strain CBS 962.96)</name>
    <dbReference type="NCBI Taxonomy" id="1314807"/>
    <lineage>
        <taxon>Eukaryota</taxon>
        <taxon>Fungi</taxon>
        <taxon>Dikarya</taxon>
        <taxon>Basidiomycota</taxon>
        <taxon>Agaricomycotina</taxon>
        <taxon>Agaricomycetes</taxon>
        <taxon>Agaricomycetidae</taxon>
        <taxon>Agaricales</taxon>
        <taxon>Agaricales incertae sedis</taxon>
        <taxon>Dendrothele</taxon>
    </lineage>
</organism>
<feature type="repeat" description="WD" evidence="3">
    <location>
        <begin position="760"/>
        <end position="796"/>
    </location>
</feature>
<evidence type="ECO:0000313" key="6">
    <source>
        <dbReference type="EMBL" id="THU79247.1"/>
    </source>
</evidence>
<dbReference type="GO" id="GO:1990234">
    <property type="term" value="C:transferase complex"/>
    <property type="evidence" value="ECO:0007669"/>
    <property type="project" value="UniProtKB-ARBA"/>
</dbReference>
<dbReference type="InterPro" id="IPR001680">
    <property type="entry name" value="WD40_rpt"/>
</dbReference>
<feature type="repeat" description="WD" evidence="3">
    <location>
        <begin position="846"/>
        <end position="887"/>
    </location>
</feature>
<dbReference type="InterPro" id="IPR056884">
    <property type="entry name" value="NPHP3-like_N"/>
</dbReference>
<dbReference type="PROSITE" id="PS00678">
    <property type="entry name" value="WD_REPEATS_1"/>
    <property type="match status" value="8"/>
</dbReference>
<dbReference type="InterPro" id="IPR019775">
    <property type="entry name" value="WD40_repeat_CS"/>
</dbReference>
<dbReference type="PANTHER" id="PTHR22847:SF637">
    <property type="entry name" value="WD REPEAT DOMAIN 5B"/>
    <property type="match status" value="1"/>
</dbReference>
<dbReference type="AlphaFoldDB" id="A0A4S8KTR9"/>
<dbReference type="InterPro" id="IPR036322">
    <property type="entry name" value="WD40_repeat_dom_sf"/>
</dbReference>
<feature type="region of interest" description="Disordered" evidence="4">
    <location>
        <begin position="1"/>
        <end position="21"/>
    </location>
</feature>
<keyword evidence="7" id="KW-1185">Reference proteome</keyword>
<keyword evidence="2" id="KW-0677">Repeat</keyword>
<dbReference type="Proteomes" id="UP000297245">
    <property type="component" value="Unassembled WGS sequence"/>
</dbReference>
<feature type="repeat" description="WD" evidence="3">
    <location>
        <begin position="932"/>
        <end position="971"/>
    </location>
</feature>
<feature type="repeat" description="WD" evidence="3">
    <location>
        <begin position="717"/>
        <end position="758"/>
    </location>
</feature>
<dbReference type="CDD" id="cd00200">
    <property type="entry name" value="WD40"/>
    <property type="match status" value="1"/>
</dbReference>
<dbReference type="Gene3D" id="3.40.50.300">
    <property type="entry name" value="P-loop containing nucleotide triphosphate hydrolases"/>
    <property type="match status" value="1"/>
</dbReference>
<evidence type="ECO:0000259" key="5">
    <source>
        <dbReference type="Pfam" id="PF24883"/>
    </source>
</evidence>
<dbReference type="EMBL" id="ML180054">
    <property type="protein sequence ID" value="THU79247.1"/>
    <property type="molecule type" value="Genomic_DNA"/>
</dbReference>
<name>A0A4S8KTR9_DENBC</name>
<evidence type="ECO:0000256" key="4">
    <source>
        <dbReference type="SAM" id="MobiDB-lite"/>
    </source>
</evidence>
<accession>A0A4S8KTR9</accession>
<feature type="repeat" description="WD" evidence="3">
    <location>
        <begin position="595"/>
        <end position="629"/>
    </location>
</feature>
<dbReference type="SMART" id="SM00320">
    <property type="entry name" value="WD40"/>
    <property type="match status" value="9"/>
</dbReference>
<feature type="domain" description="Nephrocystin 3-like N-terminal" evidence="5">
    <location>
        <begin position="33"/>
        <end position="193"/>
    </location>
</feature>
<dbReference type="InterPro" id="IPR015943">
    <property type="entry name" value="WD40/YVTN_repeat-like_dom_sf"/>
</dbReference>
<dbReference type="PROSITE" id="PS50294">
    <property type="entry name" value="WD_REPEATS_REGION"/>
    <property type="match status" value="9"/>
</dbReference>